<dbReference type="Proteomes" id="UP000051063">
    <property type="component" value="Unassembled WGS sequence"/>
</dbReference>
<feature type="transmembrane region" description="Helical" evidence="8">
    <location>
        <begin position="6"/>
        <end position="24"/>
    </location>
</feature>
<organism evidence="9 10">
    <name type="scientific">Brevibacillus choshinensis</name>
    <dbReference type="NCBI Taxonomy" id="54911"/>
    <lineage>
        <taxon>Bacteria</taxon>
        <taxon>Bacillati</taxon>
        <taxon>Bacillota</taxon>
        <taxon>Bacilli</taxon>
        <taxon>Bacillales</taxon>
        <taxon>Paenibacillaceae</taxon>
        <taxon>Brevibacillus</taxon>
    </lineage>
</organism>
<evidence type="ECO:0000256" key="3">
    <source>
        <dbReference type="ARBA" id="ARBA00022448"/>
    </source>
</evidence>
<feature type="transmembrane region" description="Helical" evidence="8">
    <location>
        <begin position="151"/>
        <end position="172"/>
    </location>
</feature>
<dbReference type="PROSITE" id="PS50283">
    <property type="entry name" value="NA_SOLUT_SYMP_3"/>
    <property type="match status" value="1"/>
</dbReference>
<feature type="transmembrane region" description="Helical" evidence="8">
    <location>
        <begin position="118"/>
        <end position="139"/>
    </location>
</feature>
<evidence type="ECO:0000256" key="6">
    <source>
        <dbReference type="ARBA" id="ARBA00023136"/>
    </source>
</evidence>
<keyword evidence="4 8" id="KW-0812">Transmembrane</keyword>
<comment type="subcellular location">
    <subcellularLocation>
        <location evidence="1">Membrane</location>
        <topology evidence="1">Multi-pass membrane protein</topology>
    </subcellularLocation>
</comment>
<feature type="transmembrane region" description="Helical" evidence="8">
    <location>
        <begin position="235"/>
        <end position="259"/>
    </location>
</feature>
<proteinExistence type="inferred from homology"/>
<evidence type="ECO:0000313" key="9">
    <source>
        <dbReference type="EMBL" id="KQL49674.1"/>
    </source>
</evidence>
<evidence type="ECO:0000256" key="1">
    <source>
        <dbReference type="ARBA" id="ARBA00004141"/>
    </source>
</evidence>
<feature type="transmembrane region" description="Helical" evidence="8">
    <location>
        <begin position="420"/>
        <end position="438"/>
    </location>
</feature>
<reference evidence="9 10" key="1">
    <citation type="submission" date="2015-09" db="EMBL/GenBank/DDBJ databases">
        <title>Genome sequencing project for genomic taxonomy and phylogenomics of Bacillus-like bacteria.</title>
        <authorList>
            <person name="Liu B."/>
            <person name="Wang J."/>
            <person name="Zhu Y."/>
            <person name="Liu G."/>
            <person name="Chen Q."/>
            <person name="Chen Z."/>
            <person name="Lan J."/>
            <person name="Che J."/>
            <person name="Ge C."/>
            <person name="Shi H."/>
            <person name="Pan Z."/>
            <person name="Liu X."/>
        </authorList>
    </citation>
    <scope>NUCLEOTIDE SEQUENCE [LARGE SCALE GENOMIC DNA]</scope>
    <source>
        <strain evidence="9 10">DSM 8552</strain>
    </source>
</reference>
<keyword evidence="6 8" id="KW-0472">Membrane</keyword>
<evidence type="ECO:0000256" key="8">
    <source>
        <dbReference type="SAM" id="Phobius"/>
    </source>
</evidence>
<feature type="transmembrane region" description="Helical" evidence="8">
    <location>
        <begin position="73"/>
        <end position="91"/>
    </location>
</feature>
<dbReference type="InterPro" id="IPR050277">
    <property type="entry name" value="Sodium:Solute_Symporter"/>
</dbReference>
<gene>
    <name evidence="9" type="ORF">AN963_08100</name>
</gene>
<dbReference type="CDD" id="cd10322">
    <property type="entry name" value="SLC5sbd"/>
    <property type="match status" value="1"/>
</dbReference>
<protein>
    <submittedName>
        <fullName evidence="9">Sodium:solute symporter</fullName>
    </submittedName>
</protein>
<evidence type="ECO:0000256" key="4">
    <source>
        <dbReference type="ARBA" id="ARBA00022692"/>
    </source>
</evidence>
<keyword evidence="5 8" id="KW-1133">Transmembrane helix</keyword>
<dbReference type="InterPro" id="IPR001734">
    <property type="entry name" value="Na/solute_symporter"/>
</dbReference>
<sequence length="493" mass="53615">MISAMLIMLAFLIAAIFLAIQSGWGKKMNLEQWAVGGRGFGTVFVFLLLAGEFFTTFTFLGGSGMIYQVGSPAYYVLMYLTLAYVFSYYLLPPIWRYAKEHRIVSISDFFRSKYESSLLGMLVAVVGMVGSVPIVVLQLKGLGIIVSETSYGMISPTLAMWIGTIVVTVYVMISGIHGAARTAIIKDITIVMIVVFLGIYLPYHYYDGFKPMFEAIQATKPGHLTLPDKGQSLSWVISTVLLTVVGFYMQPGLFAAALSAKSVKVFRRNTIIMPLYTLMLVFVFLVGYTAILQVPGLKGAEGDLALLRLSIQTFDPWFIGVIGGVGLLTALVPTSVFLLTIGTLFAKNIYQPLAKSSSEEHIAKVAKVTVPVVALISLYFVINGGNALYALLLMSFSLITQLFPALLCSLLPNNNPVNKYGAAWGILCGVATVAYLTISKTTIGTLFPDLPQAVKDLNTGFIALFVNLLITFVVSALTRNSVAKKETISSPNY</sequence>
<feature type="transmembrane region" description="Helical" evidence="8">
    <location>
        <begin position="44"/>
        <end position="67"/>
    </location>
</feature>
<dbReference type="EMBL" id="LJJB01000007">
    <property type="protein sequence ID" value="KQL49674.1"/>
    <property type="molecule type" value="Genomic_DNA"/>
</dbReference>
<comment type="similarity">
    <text evidence="2 7">Belongs to the sodium:solute symporter (SSF) (TC 2.A.21) family.</text>
</comment>
<dbReference type="InterPro" id="IPR038377">
    <property type="entry name" value="Na/Glc_symporter_sf"/>
</dbReference>
<comment type="caution">
    <text evidence="9">The sequence shown here is derived from an EMBL/GenBank/DDBJ whole genome shotgun (WGS) entry which is preliminary data.</text>
</comment>
<feature type="transmembrane region" description="Helical" evidence="8">
    <location>
        <begin position="458"/>
        <end position="477"/>
    </location>
</feature>
<feature type="transmembrane region" description="Helical" evidence="8">
    <location>
        <begin position="271"/>
        <end position="297"/>
    </location>
</feature>
<keyword evidence="10" id="KW-1185">Reference proteome</keyword>
<accession>A0ABR5NDP7</accession>
<evidence type="ECO:0000256" key="2">
    <source>
        <dbReference type="ARBA" id="ARBA00006434"/>
    </source>
</evidence>
<keyword evidence="3" id="KW-0813">Transport</keyword>
<feature type="transmembrane region" description="Helical" evidence="8">
    <location>
        <begin position="365"/>
        <end position="382"/>
    </location>
</feature>
<evidence type="ECO:0000256" key="5">
    <source>
        <dbReference type="ARBA" id="ARBA00022989"/>
    </source>
</evidence>
<feature type="transmembrane region" description="Helical" evidence="8">
    <location>
        <begin position="184"/>
        <end position="203"/>
    </location>
</feature>
<dbReference type="Gene3D" id="1.20.1730.10">
    <property type="entry name" value="Sodium/glucose cotransporter"/>
    <property type="match status" value="1"/>
</dbReference>
<dbReference type="PANTHER" id="PTHR48086:SF8">
    <property type="entry name" value="MONOCARBOXYLIC ACID PERMEASE"/>
    <property type="match status" value="1"/>
</dbReference>
<feature type="transmembrane region" description="Helical" evidence="8">
    <location>
        <begin position="388"/>
        <end position="408"/>
    </location>
</feature>
<dbReference type="PANTHER" id="PTHR48086">
    <property type="entry name" value="SODIUM/PROLINE SYMPORTER-RELATED"/>
    <property type="match status" value="1"/>
</dbReference>
<dbReference type="Pfam" id="PF00474">
    <property type="entry name" value="SSF"/>
    <property type="match status" value="1"/>
</dbReference>
<evidence type="ECO:0000256" key="7">
    <source>
        <dbReference type="RuleBase" id="RU362091"/>
    </source>
</evidence>
<evidence type="ECO:0000313" key="10">
    <source>
        <dbReference type="Proteomes" id="UP000051063"/>
    </source>
</evidence>
<feature type="transmembrane region" description="Helical" evidence="8">
    <location>
        <begin position="317"/>
        <end position="345"/>
    </location>
</feature>
<name>A0ABR5NDP7_BRECH</name>